<evidence type="ECO:0000313" key="18">
    <source>
        <dbReference type="EMBL" id="GBG32491.1"/>
    </source>
</evidence>
<comment type="caution">
    <text evidence="18">The sequence shown here is derived from an EMBL/GenBank/DDBJ whole genome shotgun (WGS) entry which is preliminary data.</text>
</comment>
<dbReference type="Proteomes" id="UP000241890">
    <property type="component" value="Unassembled WGS sequence"/>
</dbReference>
<dbReference type="InterPro" id="IPR012337">
    <property type="entry name" value="RNaseH-like_sf"/>
</dbReference>
<evidence type="ECO:0000256" key="13">
    <source>
        <dbReference type="ARBA" id="ARBA00023014"/>
    </source>
</evidence>
<feature type="region of interest" description="Disordered" evidence="16">
    <location>
        <begin position="2000"/>
        <end position="2146"/>
    </location>
</feature>
<feature type="region of interest" description="Disordered" evidence="16">
    <location>
        <begin position="1194"/>
        <end position="1272"/>
    </location>
</feature>
<evidence type="ECO:0000256" key="7">
    <source>
        <dbReference type="ARBA" id="ARBA00022705"/>
    </source>
</evidence>
<gene>
    <name evidence="18" type="ORF">FCC1311_087162</name>
</gene>
<dbReference type="Pfam" id="PF03104">
    <property type="entry name" value="DNA_pol_B_exo1"/>
    <property type="match status" value="1"/>
</dbReference>
<dbReference type="PANTHER" id="PTHR10670:SF0">
    <property type="entry name" value="DNA POLYMERASE EPSILON CATALYTIC SUBUNIT A"/>
    <property type="match status" value="1"/>
</dbReference>
<dbReference type="FunFam" id="3.90.1600.10:FF:000006">
    <property type="entry name" value="DNA polymerase epsilon catalytic subunit"/>
    <property type="match status" value="1"/>
</dbReference>
<dbReference type="EC" id="2.7.7.7" evidence="3"/>
<dbReference type="GO" id="GO:0045004">
    <property type="term" value="P:DNA replication proofreading"/>
    <property type="evidence" value="ECO:0007669"/>
    <property type="project" value="TreeGrafter"/>
</dbReference>
<feature type="region of interest" description="Disordered" evidence="16">
    <location>
        <begin position="1"/>
        <end position="39"/>
    </location>
</feature>
<evidence type="ECO:0000256" key="8">
    <source>
        <dbReference type="ARBA" id="ARBA00022723"/>
    </source>
</evidence>
<evidence type="ECO:0000259" key="17">
    <source>
        <dbReference type="SMART" id="SM01159"/>
    </source>
</evidence>
<dbReference type="InterPro" id="IPR023211">
    <property type="entry name" value="DNA_pol_palm_dom_sf"/>
</dbReference>
<keyword evidence="9" id="KW-0863">Zinc-finger</keyword>
<feature type="compositionally biased region" description="Acidic residues" evidence="16">
    <location>
        <begin position="2058"/>
        <end position="2076"/>
    </location>
</feature>
<dbReference type="GO" id="GO:0006287">
    <property type="term" value="P:base-excision repair, gap-filling"/>
    <property type="evidence" value="ECO:0007669"/>
    <property type="project" value="TreeGrafter"/>
</dbReference>
<dbReference type="Gene3D" id="3.30.420.10">
    <property type="entry name" value="Ribonuclease H-like superfamily/Ribonuclease H"/>
    <property type="match status" value="1"/>
</dbReference>
<proteinExistence type="inferred from homology"/>
<dbReference type="SMART" id="SM01159">
    <property type="entry name" value="DUF1744"/>
    <property type="match status" value="1"/>
</dbReference>
<name>A0A2R5GVQ4_9STRA</name>
<dbReference type="GO" id="GO:0008622">
    <property type="term" value="C:epsilon DNA polymerase complex"/>
    <property type="evidence" value="ECO:0007669"/>
    <property type="project" value="InterPro"/>
</dbReference>
<evidence type="ECO:0000256" key="3">
    <source>
        <dbReference type="ARBA" id="ARBA00012417"/>
    </source>
</evidence>
<keyword evidence="19" id="KW-1185">Reference proteome</keyword>
<evidence type="ECO:0000256" key="5">
    <source>
        <dbReference type="ARBA" id="ARBA00022679"/>
    </source>
</evidence>
<feature type="region of interest" description="Disordered" evidence="16">
    <location>
        <begin position="1290"/>
        <end position="1313"/>
    </location>
</feature>
<feature type="compositionally biased region" description="Basic and acidic residues" evidence="16">
    <location>
        <begin position="2099"/>
        <end position="2112"/>
    </location>
</feature>
<keyword evidence="4" id="KW-0004">4Fe-4S</keyword>
<evidence type="ECO:0000256" key="6">
    <source>
        <dbReference type="ARBA" id="ARBA00022695"/>
    </source>
</evidence>
<dbReference type="InterPro" id="IPR043502">
    <property type="entry name" value="DNA/RNA_pol_sf"/>
</dbReference>
<evidence type="ECO:0000256" key="10">
    <source>
        <dbReference type="ARBA" id="ARBA00022833"/>
    </source>
</evidence>
<sequence>MGWSGRRQGGQGFKKRGARGVAPPPQRQRPRTKASQDFRDALREQSERVDEMYGFDDFTEGPARVGWLLNMLPCTVNFVDPTLEKPVELSALELYFLQQDGNTFKAKILHRPYFYVLVKEEFLKETKAMLERRFASDVSEVAMVDREDLDMADHLAGKHRVLLQLFFRNVNDLMNVRLEVQEAVRVNKSRSKAADAYNFTGHDATGSTELPDDLMEAIVDLREYDVQYQTRVSIDLDVNVGSWYEVSTRFSDGTGAEGLGVDLKKLDLLEKAEPRILAFDIECTKQPHKFPDAAFDQVFMISYMFDGQGYLIINREVVTEDIEDFEYTPKPEYPGPFEVFNEADEESTLRKFFEHCRELRPNVWVTYNGDFFDWPFIEKRAATYDMDLRTEVGVGPNKEGTEYRGRCSVHMDCLYWVKRDSYLPAGSRGLKAVTKAKLGYDPVEVDPEDMVRFARERPHHMASYSVSDAVATYYLFDKYINLFIFSLCTIIPLPPDDVLRKGSGTLCEMLLMVEARRGNILCPNKQVDPAQKFTDKGQLLEQDTYIGGHVECLETGVYRDDLPEKFRLDPLAFDELIANIDRDLTFAIEIEAGIPRREVVNYAAVRSEIVEALEMLRDTPVRLETPTIYHLDVAAMYPNIILTNRLQPSAIVDETDCASCSFNTGPDAACKRPMDWVWRGEFYPAKRSEYQAIKTQLEYEQVDGVPYHELPRGDRNRMLRQRVKTYSQTVYRRVKDTEITKKSATICQRENSFYVDTIKAFRDRRYEYKRLTKKWAKEKSTVEKRLETGSASADPLALDEARNKVLLYDSLQLAHKCILNSFYGYVMRKGARWHSMEMAGIVTHTGGNIIKQARKLVERIGRPLELDTDGIWCILPASFPENFALKTGAGRKIPISYPCVMLNADVHAHFTNHQYQSLVDPKHLQYDTRSECSIYFEVDGPYRCMVLPASQEEGKLLKKRYAVFNHDGTLAELKGFELKRRGELKIIKIFQSQVFEKFLLGGSLPECYAAVAEIANYWLDVLFTRGKDLSDEELIELISENRSMSRKVEEYGDRKSVAMTTARRLSEIFGAEMIRDAGLNCKLLIARKPVGEMTTARAIPAVIFSLGEDAKRQALRRWLRDNSITDFDVRSIVDWDYYIDRLGKAVQKIITIPAALQNVANPVPRIEHPAWLLRDVREKNGRFKQSKLSALFQASAKSSTSKTSAPAVADIEDMLGGGRDGSSSSGAKPKGKSARSGENSMDLDEDAKGDDDDENENENEDEANAEIGDPQDFDGWLAARKTMWRRRQELYKAQQKEQQALTSSGAGGPAPKFSLRNGLQGFVQRREALSDFGYLQVLEVRPVDSAGTFRVFVLPENNDEVRSMYMKVNRKFFLNSREPCDPKEAPPWLALRDAARWKLPHAHAVEHLYQLEAPEKYMRKHAKTVADILEQPNVAGVYELQTSPESRILSELGCMISVNQRNLSGDGTASRPFAMAEVRKVARAGAPYLLGSGATLQRFFLFVGGRPQRRAVVIFQVSQTSNELAKIAWSAMRGDKAADQVDTLLSLAPQEVRIHAWIEGHERSGTERPSLRKAMRSFLDDCSKESRTAHAENLRSSVAHAEVTTVATEGALWHKVNEHLVKMARELSGAVTAVVHSALSPRELLAKSMQLGHFPCIWMTAREDTRALPSLQWQKYLFDEAVRQYFAHSLWLFERMRCAHYAQVPVAHLGDDYAVAMMDVMFMRNLSRNSHVSWASPACTPDLGGMESDSADSALLAVEELPVIASPGTYRSYCAVFSLKHLAVNTMLHADEVHDIECAEGSLALEQHSMGALAPDGGTQRLDAEGAVVHAKVHAATGVLGSAAECLGAFNILRGLVRRMFREALQTNEDYCWALLTNFYRWLCSPKSLMYDPALLRFVQQLMSKVFLQLVAELRRLGAKIVSANFQRIIICTGKRDAASASAYVEHVINTVQSKSLFEDIELELADTWKTLIFMDDANFGAVQDNPTYNEELEAYEKRQARRKQIESERQARRDGTLVDAPRETSNQKVSSSSERKASSSTTARRKRRLLRKNANDDPAEDASSEEEDQEDDDAEVSPVVRKTAKADKESENENEDGKEEKDRDKEARNDNDADDDDDDDVAAADGYVENEDSASDSDLDDEEFDGNLTRLKRRVMTDSRRPKRGRNKREDRIIEREDELNEAEDMDDFVVDDDGDSFYGAAASRDADEEALLEAARPPFKHTLILQWDVAQYLPEELQRYFELYVGAFLLKPVEFRESWLSAQKEKLRAEMHVEREETKDPSRDIAGKADGSNSDELDELALLRVNEAELEVEEKDFVTKLLKNEVVAELLRLIPRITMSGLGAESFPKLAGSHLVYKDPALEFVKTLCVVLSLEGQVHHQVQTAKKQLLRLLHVREFAPEAQFHNPSLTIHMRDVVCSHCNAAVDFDLCRDTALVQGQLAAGPDAGTQPWHCTECAETFDMASIEHRLIRRVEDLVLAFELQDFECIKCGQVRADVLSASCTCSGDWVLTISPKDQETALRPLHNVAKFYGFEWLLESVVSAITDVRAASASRGK</sequence>
<dbReference type="Gene3D" id="3.30.342.10">
    <property type="entry name" value="DNA Polymerase, chain B, domain 1"/>
    <property type="match status" value="1"/>
</dbReference>
<dbReference type="GO" id="GO:0051539">
    <property type="term" value="F:4 iron, 4 sulfur cluster binding"/>
    <property type="evidence" value="ECO:0007669"/>
    <property type="project" value="UniProtKB-KW"/>
</dbReference>
<keyword evidence="14" id="KW-0238">DNA-binding</keyword>
<evidence type="ECO:0000256" key="1">
    <source>
        <dbReference type="ARBA" id="ARBA00004123"/>
    </source>
</evidence>
<feature type="compositionally biased region" description="Basic and acidic residues" evidence="16">
    <location>
        <begin position="2000"/>
        <end position="2023"/>
    </location>
</feature>
<dbReference type="SUPFAM" id="SSF53098">
    <property type="entry name" value="Ribonuclease H-like"/>
    <property type="match status" value="1"/>
</dbReference>
<organism evidence="18 19">
    <name type="scientific">Hondaea fermentalgiana</name>
    <dbReference type="NCBI Taxonomy" id="2315210"/>
    <lineage>
        <taxon>Eukaryota</taxon>
        <taxon>Sar</taxon>
        <taxon>Stramenopiles</taxon>
        <taxon>Bigyra</taxon>
        <taxon>Labyrinthulomycetes</taxon>
        <taxon>Thraustochytrida</taxon>
        <taxon>Thraustochytriidae</taxon>
        <taxon>Hondaea</taxon>
    </lineage>
</organism>
<dbReference type="Pfam" id="PF22634">
    <property type="entry name" value="POL2_thumb"/>
    <property type="match status" value="1"/>
</dbReference>
<dbReference type="Pfam" id="PF08490">
    <property type="entry name" value="DUF1744"/>
    <property type="match status" value="1"/>
</dbReference>
<dbReference type="FunFam" id="3.30.420.10:FF:000010">
    <property type="entry name" value="DNA polymerase epsilon catalytic subunit"/>
    <property type="match status" value="1"/>
</dbReference>
<dbReference type="InterPro" id="IPR036397">
    <property type="entry name" value="RNaseH_sf"/>
</dbReference>
<evidence type="ECO:0000256" key="2">
    <source>
        <dbReference type="ARBA" id="ARBA00005755"/>
    </source>
</evidence>
<dbReference type="InParanoid" id="A0A2R5GVQ4"/>
<dbReference type="GO" id="GO:0003887">
    <property type="term" value="F:DNA-directed DNA polymerase activity"/>
    <property type="evidence" value="ECO:0007669"/>
    <property type="project" value="UniProtKB-KW"/>
</dbReference>
<dbReference type="InterPro" id="IPR054475">
    <property type="entry name" value="Znf-DPOE"/>
</dbReference>
<keyword evidence="10" id="KW-0862">Zinc</keyword>
<dbReference type="InterPro" id="IPR013697">
    <property type="entry name" value="DNA_pol_e_suA_C"/>
</dbReference>
<dbReference type="OrthoDB" id="10060449at2759"/>
<keyword evidence="7" id="KW-0235">DNA replication</keyword>
<dbReference type="FunFam" id="1.10.132.60:FF:000003">
    <property type="entry name" value="DNA polymerase epsilon catalytic subunit"/>
    <property type="match status" value="1"/>
</dbReference>
<protein>
    <recommendedName>
        <fullName evidence="3">DNA-directed DNA polymerase</fullName>
        <ecNumber evidence="3">2.7.7.7</ecNumber>
    </recommendedName>
</protein>
<evidence type="ECO:0000256" key="14">
    <source>
        <dbReference type="ARBA" id="ARBA00023125"/>
    </source>
</evidence>
<dbReference type="InterPro" id="IPR055191">
    <property type="entry name" value="POL2_thumb"/>
</dbReference>
<dbReference type="GO" id="GO:0003677">
    <property type="term" value="F:DNA binding"/>
    <property type="evidence" value="ECO:0007669"/>
    <property type="project" value="UniProtKB-KW"/>
</dbReference>
<dbReference type="GO" id="GO:0000166">
    <property type="term" value="F:nucleotide binding"/>
    <property type="evidence" value="ECO:0007669"/>
    <property type="project" value="InterPro"/>
</dbReference>
<feature type="compositionally biased region" description="Low complexity" evidence="16">
    <location>
        <begin position="1194"/>
        <end position="1209"/>
    </location>
</feature>
<dbReference type="Gene3D" id="1.10.132.60">
    <property type="entry name" value="DNA polymerase family B, C-terminal domain"/>
    <property type="match status" value="1"/>
</dbReference>
<evidence type="ECO:0000256" key="11">
    <source>
        <dbReference type="ARBA" id="ARBA00022932"/>
    </source>
</evidence>
<keyword evidence="15" id="KW-0539">Nucleus</keyword>
<feature type="compositionally biased region" description="Acidic residues" evidence="16">
    <location>
        <begin position="1241"/>
        <end position="1272"/>
    </location>
</feature>
<dbReference type="InterPro" id="IPR029703">
    <property type="entry name" value="POL2"/>
</dbReference>
<comment type="subcellular location">
    <subcellularLocation>
        <location evidence="1">Nucleus</location>
    </subcellularLocation>
</comment>
<feature type="domain" description="DNA polymerase epsilon catalytic subunit A C-terminal" evidence="17">
    <location>
        <begin position="1578"/>
        <end position="1983"/>
    </location>
</feature>
<accession>A0A2R5GVQ4</accession>
<dbReference type="CDD" id="cd05535">
    <property type="entry name" value="POLBc_epsilon"/>
    <property type="match status" value="1"/>
</dbReference>
<evidence type="ECO:0000313" key="19">
    <source>
        <dbReference type="Proteomes" id="UP000241890"/>
    </source>
</evidence>
<dbReference type="InterPro" id="IPR042087">
    <property type="entry name" value="DNA_pol_B_thumb"/>
</dbReference>
<dbReference type="GO" id="GO:0008310">
    <property type="term" value="F:single-stranded DNA 3'-5' DNA exonuclease activity"/>
    <property type="evidence" value="ECO:0007669"/>
    <property type="project" value="TreeGrafter"/>
</dbReference>
<feature type="compositionally biased region" description="Acidic residues" evidence="16">
    <location>
        <begin position="2113"/>
        <end position="2146"/>
    </location>
</feature>
<dbReference type="Pfam" id="PF23250">
    <property type="entry name" value="zf_DPOE_2"/>
    <property type="match status" value="1"/>
</dbReference>
<dbReference type="GO" id="GO:0000278">
    <property type="term" value="P:mitotic cell cycle"/>
    <property type="evidence" value="ECO:0007669"/>
    <property type="project" value="TreeGrafter"/>
</dbReference>
<dbReference type="PANTHER" id="PTHR10670">
    <property type="entry name" value="DNA POLYMERASE EPSILON CATALYTIC SUBUNIT A"/>
    <property type="match status" value="1"/>
</dbReference>
<dbReference type="EMBL" id="BEYU01000122">
    <property type="protein sequence ID" value="GBG32491.1"/>
    <property type="molecule type" value="Genomic_DNA"/>
</dbReference>
<keyword evidence="5" id="KW-0808">Transferase</keyword>
<dbReference type="Pfam" id="PF22912">
    <property type="entry name" value="zf-DPOE"/>
    <property type="match status" value="1"/>
</dbReference>
<dbReference type="Gene3D" id="3.90.1600.10">
    <property type="entry name" value="Palm domain of DNA polymerase"/>
    <property type="match status" value="1"/>
</dbReference>
<evidence type="ECO:0000256" key="9">
    <source>
        <dbReference type="ARBA" id="ARBA00022771"/>
    </source>
</evidence>
<feature type="compositionally biased region" description="Basic and acidic residues" evidence="16">
    <location>
        <begin position="2273"/>
        <end position="2289"/>
    </location>
</feature>
<evidence type="ECO:0000256" key="15">
    <source>
        <dbReference type="ARBA" id="ARBA00023242"/>
    </source>
</evidence>
<dbReference type="CDD" id="cd05779">
    <property type="entry name" value="DNA_polB_epsilon_exo"/>
    <property type="match status" value="1"/>
</dbReference>
<dbReference type="GO" id="GO:0006297">
    <property type="term" value="P:nucleotide-excision repair, DNA gap filling"/>
    <property type="evidence" value="ECO:0007669"/>
    <property type="project" value="TreeGrafter"/>
</dbReference>
<keyword evidence="6" id="KW-0548">Nucleotidyltransferase</keyword>
<reference evidence="18 19" key="1">
    <citation type="submission" date="2017-12" db="EMBL/GenBank/DDBJ databases">
        <title>Sequencing, de novo assembly and annotation of complete genome of a new Thraustochytrid species, strain FCC1311.</title>
        <authorList>
            <person name="Sedici K."/>
            <person name="Godart F."/>
            <person name="Aiese Cigliano R."/>
            <person name="Sanseverino W."/>
            <person name="Barakat M."/>
            <person name="Ortet P."/>
            <person name="Marechal E."/>
            <person name="Cagnac O."/>
            <person name="Amato A."/>
        </authorList>
    </citation>
    <scope>NUCLEOTIDE SEQUENCE [LARGE SCALE GENOMIC DNA]</scope>
</reference>
<dbReference type="GO" id="GO:0006272">
    <property type="term" value="P:leading strand elongation"/>
    <property type="evidence" value="ECO:0007669"/>
    <property type="project" value="TreeGrafter"/>
</dbReference>
<keyword evidence="11" id="KW-0239">DNA-directed DNA polymerase</keyword>
<dbReference type="GO" id="GO:0008270">
    <property type="term" value="F:zinc ion binding"/>
    <property type="evidence" value="ECO:0007669"/>
    <property type="project" value="UniProtKB-KW"/>
</dbReference>
<dbReference type="InterPro" id="IPR006172">
    <property type="entry name" value="DNA-dir_DNA_pol_B"/>
</dbReference>
<comment type="similarity">
    <text evidence="2">Belongs to the DNA polymerase type-B family.</text>
</comment>
<dbReference type="SUPFAM" id="SSF56672">
    <property type="entry name" value="DNA/RNA polymerases"/>
    <property type="match status" value="1"/>
</dbReference>
<evidence type="ECO:0000256" key="12">
    <source>
        <dbReference type="ARBA" id="ARBA00023004"/>
    </source>
</evidence>
<evidence type="ECO:0000256" key="16">
    <source>
        <dbReference type="SAM" id="MobiDB-lite"/>
    </source>
</evidence>
<keyword evidence="12" id="KW-0408">Iron</keyword>
<dbReference type="FunCoup" id="A0A2R5GVQ4">
    <property type="interactions" value="106"/>
</dbReference>
<feature type="region of interest" description="Disordered" evidence="16">
    <location>
        <begin position="2273"/>
        <end position="2295"/>
    </location>
</feature>
<keyword evidence="8" id="KW-0479">Metal-binding</keyword>
<dbReference type="InterPro" id="IPR006133">
    <property type="entry name" value="DNA-dir_DNA_pol_B_exonuc"/>
</dbReference>
<keyword evidence="13" id="KW-0411">Iron-sulfur</keyword>
<dbReference type="SMART" id="SM00486">
    <property type="entry name" value="POLBc"/>
    <property type="match status" value="1"/>
</dbReference>
<evidence type="ECO:0000256" key="4">
    <source>
        <dbReference type="ARBA" id="ARBA00022485"/>
    </source>
</evidence>